<evidence type="ECO:0000256" key="4">
    <source>
        <dbReference type="ARBA" id="ARBA00022630"/>
    </source>
</evidence>
<dbReference type="SUPFAM" id="SSF51730">
    <property type="entry name" value="FAD-linked oxidoreductase"/>
    <property type="match status" value="1"/>
</dbReference>
<dbReference type="GO" id="GO:0035999">
    <property type="term" value="P:tetrahydrofolate interconversion"/>
    <property type="evidence" value="ECO:0007669"/>
    <property type="project" value="TreeGrafter"/>
</dbReference>
<evidence type="ECO:0000313" key="13">
    <source>
        <dbReference type="Proteomes" id="UP000762676"/>
    </source>
</evidence>
<dbReference type="PANTHER" id="PTHR45754:SF3">
    <property type="entry name" value="METHYLENETETRAHYDROFOLATE REDUCTASE (NADPH)"/>
    <property type="match status" value="1"/>
</dbReference>
<evidence type="ECO:0000259" key="11">
    <source>
        <dbReference type="Pfam" id="PF21895"/>
    </source>
</evidence>
<dbReference type="AlphaFoldDB" id="A0AAV4EUM3"/>
<proteinExistence type="inferred from homology"/>
<evidence type="ECO:0000256" key="2">
    <source>
        <dbReference type="ARBA" id="ARBA00004777"/>
    </source>
</evidence>
<dbReference type="EC" id="1.5.1.53" evidence="7"/>
<dbReference type="InterPro" id="IPR003171">
    <property type="entry name" value="Mehydrof_redctse-like"/>
</dbReference>
<feature type="domain" description="MTHFR SAM-binding regulatory" evidence="11">
    <location>
        <begin position="411"/>
        <end position="708"/>
    </location>
</feature>
<comment type="pathway">
    <text evidence="2 9">One-carbon metabolism; tetrahydrofolate interconversion.</text>
</comment>
<dbReference type="Proteomes" id="UP000762676">
    <property type="component" value="Unassembled WGS sequence"/>
</dbReference>
<evidence type="ECO:0000256" key="9">
    <source>
        <dbReference type="RuleBase" id="RU004254"/>
    </source>
</evidence>
<dbReference type="PANTHER" id="PTHR45754">
    <property type="entry name" value="METHYLENETETRAHYDROFOLATE REDUCTASE"/>
    <property type="match status" value="1"/>
</dbReference>
<comment type="cofactor">
    <cofactor evidence="1">
        <name>FAD</name>
        <dbReference type="ChEBI" id="CHEBI:57692"/>
    </cofactor>
</comment>
<gene>
    <name evidence="12" type="ORF">ElyMa_005503800</name>
</gene>
<dbReference type="GO" id="GO:0106313">
    <property type="term" value="F:methylenetetrahydrofolate reductase (NADPH) activity"/>
    <property type="evidence" value="ECO:0007669"/>
    <property type="project" value="UniProtKB-EC"/>
</dbReference>
<dbReference type="GO" id="GO:0071949">
    <property type="term" value="F:FAD binding"/>
    <property type="evidence" value="ECO:0007669"/>
    <property type="project" value="TreeGrafter"/>
</dbReference>
<dbReference type="InterPro" id="IPR029041">
    <property type="entry name" value="FAD-linked_oxidoreductase-like"/>
</dbReference>
<keyword evidence="5" id="KW-0274">FAD</keyword>
<accession>A0AAV4EUM3</accession>
<sequence>MPEFKRISSETEMAQNGAGPGRLMCNGTQSPSKMNYRSANGEGSPGPTSAEFRPIPRRFSPPSFDRQSSQTESERNGSSSRQELESLSASSSRANSPVWYNTRKYVPVIDRILKRQAAGTPFFSLEFFPPRTDSGASDLMAIFDRLARGRPLFCDMTWHPKGDPSNTDKPTSSTSMAGNMLNYAGIETMLHMTCVGLTTEQMKDNLYKAKNLGIRSILALRGDLPDGAEEWQKTDGGLDYAVDLVKLIKEEFGDYFVICVAGYPDGHPECKTYWEDIQHLKDKVEAGADLIITQLFFKNETFFKYVSDCRKVGITVPILPGVLPIQGYKSLSNMAKLSKLEVPKEILDAIEPIKTNDVAIRQYGIFKAVEICRELLNSGMVPGIHFYTLNREKAVTQVLKELGLWSEKIQRPLPWKQTANHNRVEEEVRPIFWRCRPNSYVLRTSEWNEFPNGRWGDSRAASFNDLQTYHLFYLKSRSPKTELLKMWGETLTSEEDVWKVFVNYLTGAQNEQGVKVTRMPWDDDEIEPETSLICEKLASINSRGVLTINSQPRVNAAPSTDLKVGWGSPGGYIFQKAYLEFFTSKENIAALKEILPRYPQVNYHIINHSGEADYTNCDEYQPIAVTWGVFPGKEIIQPTVVDPEAFKTWKDEAFALWLEAWAHIYPKNSESSRVIQNIHDGYYLVNLVDNDFPKESVLWDILEEMLTLKASTEETEISAASS</sequence>
<dbReference type="InterPro" id="IPR004621">
    <property type="entry name" value="Fadh2_euk"/>
</dbReference>
<dbReference type="CDD" id="cd00537">
    <property type="entry name" value="MTHFR"/>
    <property type="match status" value="1"/>
</dbReference>
<keyword evidence="4" id="KW-0285">Flavoprotein</keyword>
<keyword evidence="13" id="KW-1185">Reference proteome</keyword>
<dbReference type="Gene3D" id="3.20.20.220">
    <property type="match status" value="1"/>
</dbReference>
<comment type="catalytic activity">
    <reaction evidence="8">
        <text>(6S)-5-methyl-5,6,7,8-tetrahydrofolate + NADP(+) = (6R)-5,10-methylene-5,6,7,8-tetrahydrofolate + NADPH + H(+)</text>
        <dbReference type="Rhea" id="RHEA:19817"/>
        <dbReference type="ChEBI" id="CHEBI:15378"/>
        <dbReference type="ChEBI" id="CHEBI:15636"/>
        <dbReference type="ChEBI" id="CHEBI:18608"/>
        <dbReference type="ChEBI" id="CHEBI:57783"/>
        <dbReference type="ChEBI" id="CHEBI:58349"/>
        <dbReference type="EC" id="1.5.1.53"/>
    </reaction>
    <physiologicalReaction direction="right-to-left" evidence="8">
        <dbReference type="Rhea" id="RHEA:19819"/>
    </physiologicalReaction>
</comment>
<evidence type="ECO:0000256" key="5">
    <source>
        <dbReference type="ARBA" id="ARBA00022827"/>
    </source>
</evidence>
<evidence type="ECO:0000256" key="10">
    <source>
        <dbReference type="SAM" id="MobiDB-lite"/>
    </source>
</evidence>
<name>A0AAV4EUM3_9GAST</name>
<dbReference type="GO" id="GO:0009086">
    <property type="term" value="P:methionine biosynthetic process"/>
    <property type="evidence" value="ECO:0007669"/>
    <property type="project" value="TreeGrafter"/>
</dbReference>
<keyword evidence="6" id="KW-0560">Oxidoreductase</keyword>
<protein>
    <recommendedName>
        <fullName evidence="7">methylenetetrahydrofolate reductase (NADPH)</fullName>
        <ecNumber evidence="7">1.5.1.53</ecNumber>
    </recommendedName>
</protein>
<evidence type="ECO:0000313" key="12">
    <source>
        <dbReference type="EMBL" id="GFR64320.1"/>
    </source>
</evidence>
<comment type="caution">
    <text evidence="12">The sequence shown here is derived from an EMBL/GenBank/DDBJ whole genome shotgun (WGS) entry which is preliminary data.</text>
</comment>
<evidence type="ECO:0000256" key="6">
    <source>
        <dbReference type="ARBA" id="ARBA00023002"/>
    </source>
</evidence>
<comment type="similarity">
    <text evidence="3">Belongs to the methylenetetrahydrofolate reductase family.</text>
</comment>
<dbReference type="Pfam" id="PF02219">
    <property type="entry name" value="MTHFR"/>
    <property type="match status" value="1"/>
</dbReference>
<dbReference type="Pfam" id="PF21895">
    <property type="entry name" value="MTHFR_C"/>
    <property type="match status" value="1"/>
</dbReference>
<feature type="region of interest" description="Disordered" evidence="10">
    <location>
        <begin position="1"/>
        <end position="93"/>
    </location>
</feature>
<dbReference type="InterPro" id="IPR053806">
    <property type="entry name" value="MTHFR_C"/>
</dbReference>
<feature type="compositionally biased region" description="Polar residues" evidence="10">
    <location>
        <begin position="26"/>
        <end position="38"/>
    </location>
</feature>
<dbReference type="EMBL" id="BMAT01010982">
    <property type="protein sequence ID" value="GFR64320.1"/>
    <property type="molecule type" value="Genomic_DNA"/>
</dbReference>
<evidence type="ECO:0000256" key="7">
    <source>
        <dbReference type="ARBA" id="ARBA00034530"/>
    </source>
</evidence>
<reference evidence="12 13" key="1">
    <citation type="journal article" date="2021" name="Elife">
        <title>Chloroplast acquisition without the gene transfer in kleptoplastic sea slugs, Plakobranchus ocellatus.</title>
        <authorList>
            <person name="Maeda T."/>
            <person name="Takahashi S."/>
            <person name="Yoshida T."/>
            <person name="Shimamura S."/>
            <person name="Takaki Y."/>
            <person name="Nagai Y."/>
            <person name="Toyoda A."/>
            <person name="Suzuki Y."/>
            <person name="Arimoto A."/>
            <person name="Ishii H."/>
            <person name="Satoh N."/>
            <person name="Nishiyama T."/>
            <person name="Hasebe M."/>
            <person name="Maruyama T."/>
            <person name="Minagawa J."/>
            <person name="Obokata J."/>
            <person name="Shigenobu S."/>
        </authorList>
    </citation>
    <scope>NUCLEOTIDE SEQUENCE [LARGE SCALE GENOMIC DNA]</scope>
</reference>
<dbReference type="GO" id="GO:0005829">
    <property type="term" value="C:cytosol"/>
    <property type="evidence" value="ECO:0007669"/>
    <property type="project" value="TreeGrafter"/>
</dbReference>
<evidence type="ECO:0000256" key="3">
    <source>
        <dbReference type="ARBA" id="ARBA00006743"/>
    </source>
</evidence>
<organism evidence="12 13">
    <name type="scientific">Elysia marginata</name>
    <dbReference type="NCBI Taxonomy" id="1093978"/>
    <lineage>
        <taxon>Eukaryota</taxon>
        <taxon>Metazoa</taxon>
        <taxon>Spiralia</taxon>
        <taxon>Lophotrochozoa</taxon>
        <taxon>Mollusca</taxon>
        <taxon>Gastropoda</taxon>
        <taxon>Heterobranchia</taxon>
        <taxon>Euthyneura</taxon>
        <taxon>Panpulmonata</taxon>
        <taxon>Sacoglossa</taxon>
        <taxon>Placobranchoidea</taxon>
        <taxon>Plakobranchidae</taxon>
        <taxon>Elysia</taxon>
    </lineage>
</organism>
<feature type="compositionally biased region" description="Low complexity" evidence="10">
    <location>
        <begin position="78"/>
        <end position="93"/>
    </location>
</feature>
<evidence type="ECO:0000256" key="1">
    <source>
        <dbReference type="ARBA" id="ARBA00001974"/>
    </source>
</evidence>
<feature type="compositionally biased region" description="Low complexity" evidence="10">
    <location>
        <begin position="57"/>
        <end position="69"/>
    </location>
</feature>
<evidence type="ECO:0000256" key="8">
    <source>
        <dbReference type="ARBA" id="ARBA00047751"/>
    </source>
</evidence>
<dbReference type="NCBIfam" id="TIGR00677">
    <property type="entry name" value="fadh2_euk"/>
    <property type="match status" value="1"/>
</dbReference>